<dbReference type="GO" id="GO:0005778">
    <property type="term" value="C:peroxisomal membrane"/>
    <property type="evidence" value="ECO:0007669"/>
    <property type="project" value="UniProtKB-SubCell"/>
</dbReference>
<organism evidence="4">
    <name type="scientific">Amphimedon queenslandica</name>
    <name type="common">Sponge</name>
    <dbReference type="NCBI Taxonomy" id="400682"/>
    <lineage>
        <taxon>Eukaryota</taxon>
        <taxon>Metazoa</taxon>
        <taxon>Porifera</taxon>
        <taxon>Demospongiae</taxon>
        <taxon>Heteroscleromorpha</taxon>
        <taxon>Haplosclerida</taxon>
        <taxon>Niphatidae</taxon>
        <taxon>Amphimedon</taxon>
    </lineage>
</organism>
<dbReference type="InterPro" id="IPR026510">
    <property type="entry name" value="PEX11C_met"/>
</dbReference>
<dbReference type="KEGG" id="aqu:105312239"/>
<evidence type="ECO:0000313" key="4">
    <source>
        <dbReference type="EnsemblMetazoa" id="Aqu2.1.35740_001"/>
    </source>
</evidence>
<dbReference type="EnsemblMetazoa" id="XM_011404730.2">
    <property type="protein sequence ID" value="XP_011403032.1"/>
    <property type="gene ID" value="LOC105312239"/>
</dbReference>
<dbReference type="PANTHER" id="PTHR20990:SF1">
    <property type="entry name" value="PEROXISOMAL MEMBRANE PROTEIN 11C"/>
    <property type="match status" value="1"/>
</dbReference>
<reference evidence="4" key="2">
    <citation type="submission" date="2017-05" db="UniProtKB">
        <authorList>
            <consortium name="EnsemblMetazoa"/>
        </authorList>
    </citation>
    <scope>IDENTIFICATION</scope>
</reference>
<dbReference type="GO" id="GO:0016559">
    <property type="term" value="P:peroxisome fission"/>
    <property type="evidence" value="ECO:0007669"/>
    <property type="project" value="InterPro"/>
</dbReference>
<dbReference type="AlphaFoldDB" id="A0A1X7V647"/>
<gene>
    <name evidence="4" type="primary">105312239</name>
</gene>
<dbReference type="PANTHER" id="PTHR20990">
    <property type="entry name" value="PEROXISOMAL BIOGENESIS FACTOR 11"/>
    <property type="match status" value="1"/>
</dbReference>
<dbReference type="InParanoid" id="A0A1X7V647"/>
<keyword evidence="1" id="KW-0472">Membrane</keyword>
<keyword evidence="2" id="KW-0576">Peroxisome</keyword>
<dbReference type="EnsemblMetazoa" id="Aqu2.1.35740_001">
    <property type="protein sequence ID" value="Aqu2.1.35740_001"/>
    <property type="gene ID" value="Aqu2.1.35740"/>
</dbReference>
<dbReference type="InterPro" id="IPR008733">
    <property type="entry name" value="PEX11"/>
</dbReference>
<dbReference type="STRING" id="400682.A0A1X7V647"/>
<evidence type="ECO:0000313" key="5">
    <source>
        <dbReference type="Proteomes" id="UP000007879"/>
    </source>
</evidence>
<reference evidence="5" key="1">
    <citation type="journal article" date="2010" name="Nature">
        <title>The Amphimedon queenslandica genome and the evolution of animal complexity.</title>
        <authorList>
            <person name="Srivastava M."/>
            <person name="Simakov O."/>
            <person name="Chapman J."/>
            <person name="Fahey B."/>
            <person name="Gauthier M.E."/>
            <person name="Mitros T."/>
            <person name="Richards G.S."/>
            <person name="Conaco C."/>
            <person name="Dacre M."/>
            <person name="Hellsten U."/>
            <person name="Larroux C."/>
            <person name="Putnam N.H."/>
            <person name="Stanke M."/>
            <person name="Adamska M."/>
            <person name="Darling A."/>
            <person name="Degnan S.M."/>
            <person name="Oakley T.H."/>
            <person name="Plachetzki D.C."/>
            <person name="Zhai Y."/>
            <person name="Adamski M."/>
            <person name="Calcino A."/>
            <person name="Cummins S.F."/>
            <person name="Goodstein D.M."/>
            <person name="Harris C."/>
            <person name="Jackson D.J."/>
            <person name="Leys S.P."/>
            <person name="Shu S."/>
            <person name="Woodcroft B.J."/>
            <person name="Vervoort M."/>
            <person name="Kosik K.S."/>
            <person name="Manning G."/>
            <person name="Degnan B.M."/>
            <person name="Rokhsar D.S."/>
        </authorList>
    </citation>
    <scope>NUCLEOTIDE SEQUENCE [LARGE SCALE GENOMIC DNA]</scope>
</reference>
<comment type="subcellular location">
    <subcellularLocation>
        <location evidence="3">Peroxisome membrane</location>
    </subcellularLocation>
</comment>
<name>A0A1X7V647_AMPQE</name>
<dbReference type="Proteomes" id="UP000007879">
    <property type="component" value="Unassembled WGS sequence"/>
</dbReference>
<dbReference type="OrthoDB" id="10005898at2759"/>
<evidence type="ECO:0000256" key="1">
    <source>
        <dbReference type="ARBA" id="ARBA00023136"/>
    </source>
</evidence>
<evidence type="ECO:0000256" key="2">
    <source>
        <dbReference type="ARBA" id="ARBA00023140"/>
    </source>
</evidence>
<sequence length="224" mass="25701">MALEYLEDTFTKYPCRDKLLRVCQYAAIFYDGALVEPRNGRLLMVRRFITKDKSESTAARVSSSISAARLVFRLLNTPATLCNVKNIYQKWNENDSNHELFAFALDALECLASLAYNPVEQLSWAGQVSKLFDSPRREWLSIWCTKLWIMLLIINIMRSWRLLRTVYKSGEWKMPVLSLVQDIADLINAIHFLPAGFLWSSRLPTILVGLLGMISSSIALYKVL</sequence>
<evidence type="ECO:0000256" key="3">
    <source>
        <dbReference type="ARBA" id="ARBA00046271"/>
    </source>
</evidence>
<accession>A0A1X7V647</accession>
<dbReference type="Pfam" id="PF05648">
    <property type="entry name" value="PEX11"/>
    <property type="match status" value="2"/>
</dbReference>
<keyword evidence="5" id="KW-1185">Reference proteome</keyword>
<proteinExistence type="predicted"/>
<protein>
    <submittedName>
        <fullName evidence="4">Uncharacterized protein</fullName>
    </submittedName>
</protein>
<dbReference type="OMA" id="PIEKICW"/>
<dbReference type="eggNOG" id="KOG4186">
    <property type="taxonomic scope" value="Eukaryota"/>
</dbReference>